<feature type="transmembrane region" description="Helical" evidence="2">
    <location>
        <begin position="309"/>
        <end position="333"/>
    </location>
</feature>
<keyword evidence="2" id="KW-0812">Transmembrane</keyword>
<feature type="compositionally biased region" description="Basic and acidic residues" evidence="1">
    <location>
        <begin position="1101"/>
        <end position="1110"/>
    </location>
</feature>
<feature type="compositionally biased region" description="Low complexity" evidence="1">
    <location>
        <begin position="359"/>
        <end position="373"/>
    </location>
</feature>
<name>A0A7W7RP46_9ACTN</name>
<evidence type="ECO:0000313" key="3">
    <source>
        <dbReference type="EMBL" id="MBB4935021.1"/>
    </source>
</evidence>
<keyword evidence="2" id="KW-1133">Transmembrane helix</keyword>
<gene>
    <name evidence="3" type="ORF">F4561_005915</name>
</gene>
<dbReference type="Proteomes" id="UP000523007">
    <property type="component" value="Unassembled WGS sequence"/>
</dbReference>
<feature type="region of interest" description="Disordered" evidence="1">
    <location>
        <begin position="45"/>
        <end position="67"/>
    </location>
</feature>
<keyword evidence="2" id="KW-0472">Membrane</keyword>
<evidence type="ECO:0000256" key="1">
    <source>
        <dbReference type="SAM" id="MobiDB-lite"/>
    </source>
</evidence>
<feature type="region of interest" description="Disordered" evidence="1">
    <location>
        <begin position="1099"/>
        <end position="1122"/>
    </location>
</feature>
<feature type="transmembrane region" description="Helical" evidence="2">
    <location>
        <begin position="279"/>
        <end position="303"/>
    </location>
</feature>
<comment type="caution">
    <text evidence="3">The sequence shown here is derived from an EMBL/GenBank/DDBJ whole genome shotgun (WGS) entry which is preliminary data.</text>
</comment>
<organism evidence="3 4">
    <name type="scientific">Lipingzhangella halophila</name>
    <dbReference type="NCBI Taxonomy" id="1783352"/>
    <lineage>
        <taxon>Bacteria</taxon>
        <taxon>Bacillati</taxon>
        <taxon>Actinomycetota</taxon>
        <taxon>Actinomycetes</taxon>
        <taxon>Streptosporangiales</taxon>
        <taxon>Nocardiopsidaceae</taxon>
        <taxon>Lipingzhangella</taxon>
    </lineage>
</organism>
<sequence>MSESHSDEPRDVAPDDLLRVFEALRARPETGDLRTQRRLERLAARRLPPVIPDKSPRGGIAEPPPVLDLELTDPADREHVIRLLQQRCGSHPVWVLPHDSAHAAKENPGNEQGEEGDDGEQHSADTSGLPRHGGSGEGGNAVSTRELYKELQRLTEGFDTAPRADALGRGRQAPPAPRFRRLRSLLLLNRVGLRAVYTRKERLHDEPEEHKDVSLPPKDRESEGAVIEALREVKAGLKNRSSDDDPRWSAIYSRVLRRVSALVARVSALVTFGKLDEKVLTPVSFVVSAIVTAAPIASLSLLFEQLDKLVTVGAAAVLLLVYTVLALFLFLPWHRFRWLNRHRYPLEPGQSTPRAPQGHQHSPSQESDQSSPEGLRNHRQRGIRVLNVLYKHRDATADPDAEHGWNPPGIHRLGVNAFLDDLDRVYGNGHPAHRWLPRRKRHRRPVLIVDQERVGNAGRYLVRLIEDERLRRRYPDPLLIVVVRTSATPILASGIRPERHPVLPEARGKPPSDHRRVVAWRNARHAHGTLGRERLLTFTIRACAPEVWKNAYREKRPDSVWTPLALTGFWSAGVGTAAVLALVAGNFVVPAYIQANNPCVKEGVRPPSGIQRVGQDCVGITDGGFHFDDRLENAQDVIRDQNDEVAGEDHVTIVYIASMSVTTQDNSDLAGVQGELYGLAQRQKLHNRRDDVPAIKLLLANTGQNWEHAQTVADQIVRRAGDDHATSDRILAAVGLGHSVRPNTRAITTLSAAQIPMVGTTATFDEVAHLPTGRPSPYFFPVAPSNSRIAERAAQWAHAGVRWSSSDGTAWDLDPAATAVAIADNEEGESYGPHLAIQFMREFRERGGQAWSAGGPYPEITLPEGSRQHKGVLPYRREGTSHWERLADVCADPPDLIYFAGRSVEFEDFYTQIQEEGRCAEGDVTILGGDDIAKYVADNEQRLANAEGFPVYYTPLAASGPWSQCSDTEHSVYNELADLIGGTEDGRAANPDTAPSMAHAAVAYDGLRVLDRALLRDTLERPKENDGSEDDEFTRLRGSLLARIQDTSDTYGPTGALRFGDPSSGNWYEDQLVQLVLAGPESESADTGETEWQRVVAAHGRINETDRAPEGCETENGYSGRD</sequence>
<accession>A0A7W7RP46</accession>
<dbReference type="InterPro" id="IPR028082">
    <property type="entry name" value="Peripla_BP_I"/>
</dbReference>
<feature type="region of interest" description="Disordered" evidence="1">
    <location>
        <begin position="103"/>
        <end position="141"/>
    </location>
</feature>
<dbReference type="AlphaFoldDB" id="A0A7W7RP46"/>
<proteinExistence type="predicted"/>
<reference evidence="3 4" key="1">
    <citation type="submission" date="2020-08" db="EMBL/GenBank/DDBJ databases">
        <title>Sequencing the genomes of 1000 actinobacteria strains.</title>
        <authorList>
            <person name="Klenk H.-P."/>
        </authorList>
    </citation>
    <scope>NUCLEOTIDE SEQUENCE [LARGE SCALE GENOMIC DNA]</scope>
    <source>
        <strain evidence="3 4">DSM 102030</strain>
    </source>
</reference>
<dbReference type="SUPFAM" id="SSF53822">
    <property type="entry name" value="Periplasmic binding protein-like I"/>
    <property type="match status" value="1"/>
</dbReference>
<keyword evidence="4" id="KW-1185">Reference proteome</keyword>
<dbReference type="CDD" id="cd06268">
    <property type="entry name" value="PBP1_ABC_transporter_LIVBP-like"/>
    <property type="match status" value="1"/>
</dbReference>
<dbReference type="RefSeq" id="WP_184584814.1">
    <property type="nucleotide sequence ID" value="NZ_JACHJT010000002.1"/>
</dbReference>
<dbReference type="Gene3D" id="3.40.50.2300">
    <property type="match status" value="2"/>
</dbReference>
<dbReference type="EMBL" id="JACHJT010000002">
    <property type="protein sequence ID" value="MBB4935021.1"/>
    <property type="molecule type" value="Genomic_DNA"/>
</dbReference>
<evidence type="ECO:0000313" key="4">
    <source>
        <dbReference type="Proteomes" id="UP000523007"/>
    </source>
</evidence>
<protein>
    <recommendedName>
        <fullName evidence="5">ABC-type branched-subunit amino acid transport system substrate-binding protein</fullName>
    </recommendedName>
</protein>
<evidence type="ECO:0008006" key="5">
    <source>
        <dbReference type="Google" id="ProtNLM"/>
    </source>
</evidence>
<feature type="region of interest" description="Disordered" evidence="1">
    <location>
        <begin position="348"/>
        <end position="376"/>
    </location>
</feature>
<evidence type="ECO:0000256" key="2">
    <source>
        <dbReference type="SAM" id="Phobius"/>
    </source>
</evidence>